<dbReference type="GO" id="GO:0016829">
    <property type="term" value="F:lyase activity"/>
    <property type="evidence" value="ECO:0007669"/>
    <property type="project" value="UniProtKB-KW"/>
</dbReference>
<dbReference type="EMBL" id="QPJJ01000004">
    <property type="protein sequence ID" value="RCW73177.1"/>
    <property type="molecule type" value="Genomic_DNA"/>
</dbReference>
<dbReference type="Pfam" id="PF01095">
    <property type="entry name" value="Pectinesterase"/>
    <property type="match status" value="1"/>
</dbReference>
<dbReference type="GO" id="GO:0030599">
    <property type="term" value="F:pectinesterase activity"/>
    <property type="evidence" value="ECO:0007669"/>
    <property type="project" value="InterPro"/>
</dbReference>
<dbReference type="GO" id="GO:0009279">
    <property type="term" value="C:cell outer membrane"/>
    <property type="evidence" value="ECO:0007669"/>
    <property type="project" value="TreeGrafter"/>
</dbReference>
<dbReference type="PROSITE" id="PS00503">
    <property type="entry name" value="PECTINESTERASE_2"/>
    <property type="match status" value="1"/>
</dbReference>
<accession>A0A368Y2X6</accession>
<dbReference type="InterPro" id="IPR033131">
    <property type="entry name" value="Pectinesterase_Asp_AS"/>
</dbReference>
<keyword evidence="8" id="KW-1185">Reference proteome</keyword>
<dbReference type="InterPro" id="IPR011050">
    <property type="entry name" value="Pectin_lyase_fold/virulence"/>
</dbReference>
<dbReference type="RefSeq" id="WP_114352276.1">
    <property type="nucleotide sequence ID" value="NZ_QPJJ01000004.1"/>
</dbReference>
<dbReference type="Gene3D" id="2.60.120.260">
    <property type="entry name" value="Galactose-binding domain-like"/>
    <property type="match status" value="2"/>
</dbReference>
<evidence type="ECO:0000256" key="2">
    <source>
        <dbReference type="ARBA" id="ARBA00022801"/>
    </source>
</evidence>
<dbReference type="SUPFAM" id="SSF81853">
    <property type="entry name" value="Family 10 polysaccharide lyase"/>
    <property type="match status" value="1"/>
</dbReference>
<dbReference type="CDD" id="cd04082">
    <property type="entry name" value="CBM35_pectate_lyase-like"/>
    <property type="match status" value="2"/>
</dbReference>
<dbReference type="SUPFAM" id="SSF51126">
    <property type="entry name" value="Pectin lyase-like"/>
    <property type="match status" value="1"/>
</dbReference>
<evidence type="ECO:0000313" key="7">
    <source>
        <dbReference type="EMBL" id="RCW73177.1"/>
    </source>
</evidence>
<dbReference type="Proteomes" id="UP000252585">
    <property type="component" value="Unassembled WGS sequence"/>
</dbReference>
<comment type="caution">
    <text evidence="7">The sequence shown here is derived from an EMBL/GenBank/DDBJ whole genome shotgun (WGS) entry which is preliminary data.</text>
</comment>
<dbReference type="InterPro" id="IPR005084">
    <property type="entry name" value="CBM6"/>
</dbReference>
<keyword evidence="7" id="KW-0456">Lyase</keyword>
<dbReference type="InterPro" id="IPR012334">
    <property type="entry name" value="Pectin_lyas_fold"/>
</dbReference>
<feature type="domain" description="CBM6" evidence="6">
    <location>
        <begin position="167"/>
        <end position="291"/>
    </location>
</feature>
<dbReference type="AlphaFoldDB" id="A0A368Y2X6"/>
<dbReference type="InterPro" id="IPR000070">
    <property type="entry name" value="Pectinesterase_cat"/>
</dbReference>
<keyword evidence="5" id="KW-0175">Coiled coil</keyword>
<dbReference type="Gene3D" id="2.160.20.10">
    <property type="entry name" value="Single-stranded right-handed beta-helix, Pectin lyase-like"/>
    <property type="match status" value="1"/>
</dbReference>
<evidence type="ECO:0000313" key="8">
    <source>
        <dbReference type="Proteomes" id="UP000252585"/>
    </source>
</evidence>
<dbReference type="Gene3D" id="1.50.10.20">
    <property type="match status" value="1"/>
</dbReference>
<evidence type="ECO:0000256" key="3">
    <source>
        <dbReference type="ARBA" id="ARBA00023085"/>
    </source>
</evidence>
<feature type="active site" evidence="4">
    <location>
        <position position="1081"/>
    </location>
</feature>
<dbReference type="Pfam" id="PF03422">
    <property type="entry name" value="CBM_6"/>
    <property type="match status" value="2"/>
</dbReference>
<dbReference type="InterPro" id="IPR008979">
    <property type="entry name" value="Galactose-bd-like_sf"/>
</dbReference>
<keyword evidence="2" id="KW-0378">Hydrolase</keyword>
<evidence type="ECO:0000259" key="6">
    <source>
        <dbReference type="PROSITE" id="PS51175"/>
    </source>
</evidence>
<dbReference type="Pfam" id="PF09492">
    <property type="entry name" value="Pec_lyase"/>
    <property type="match status" value="1"/>
</dbReference>
<comment type="similarity">
    <text evidence="1">Belongs to the pectinesterase family.</text>
</comment>
<reference evidence="7 8" key="1">
    <citation type="submission" date="2018-07" db="EMBL/GenBank/DDBJ databases">
        <title>Genomic Encyclopedia of Type Strains, Phase IV (KMG-IV): sequencing the most valuable type-strain genomes for metagenomic binning, comparative biology and taxonomic classification.</title>
        <authorList>
            <person name="Goeker M."/>
        </authorList>
    </citation>
    <scope>NUCLEOTIDE SEQUENCE [LARGE SCALE GENOMIC DNA]</scope>
    <source>
        <strain evidence="7 8">DSM 27696</strain>
    </source>
</reference>
<evidence type="ECO:0000256" key="4">
    <source>
        <dbReference type="PROSITE-ProRule" id="PRU10040"/>
    </source>
</evidence>
<dbReference type="OrthoDB" id="9804686at2"/>
<sequence length="1228" mass="136850">MERKQIGVLLVLLVSIVGMLFGFEQKVNAETIEFSGDLYEAEEANGEGIIVDNKHLGFTGEGFVDYKPNEPGGFIEWEIEVAEEATYVFAFRYAHGKADNRHAELQVDGEVVEEQLDFNQSGDFDDYIYVTKKVELSEGMHTVKLTATAEAGGANVDHLYVYQDVDIVAEAEDQPGEGVIIDNKHQGFTGTGFVDYNPNVPGGYIEWTVDVPVAGLYQLDFRYAHAGGSNRPAEVSINGSAIEELDFAPTGDWAGWKLESTSLELEAGENVIRLTATGAEGGGNIDHLRIHNQLEEENEHTPVETEEVALDDLLDGITKKKLQALGVIKESSMEEDALITGIELLALINRRFGLDKNQEYKNLEARQSIGSISKEKWDIYVAEIAKENKYIPDFLWDEVDLYQPLSKEETALIVGDLMDLVPEDEEGSNMMGKLAKLGIMNPNREINYGIKDEMTLKEAEEMVAQLASDSDKGQNEVNIVRVDALAPHLIAVTLNGQFTEIDIDDLTLAIPTGSWDSLSPLLNRELRLPKAAVTKDKFGNTVVLYETMEELEGNKFYLEEDDPSFQGDLDAALLQANNMISWQMDHGGWSKGNDYAYAWDQEEDRSEWVNGDGIELGMIDNDATIKEMEFLAEVYAASENDSLKQSFQKGLDFLFDLQYDTGGFAQVYPRRGNYSDMVTFNDEAMIRVLNMFEDIVQKKYPYNTDIITDAQRSSIEESIDKAVDYILNAQIEANGKLTAWGQQHDPKTYESVQGRAYEHPSISGKESVAIVQFLMERTKGSPEITEAVESALEWYDEVKLDGIRYVSGGNENGEYFVEDENAVTWYRFYEIGTNKPIFSGRDGVIKHNIQEIEEERRNGYQWGGSYGQILLETAKTTGYFKNNVYAKVVAESSKDNLDRTLVEGELEKMEDFQNQVKETQANLTVAKDGSGEFETIQAAIDAVPENANSHVEVIIKNGIYEEVVNIPSDKPYIHLIGESEQETIIRYDNYAGKDNEVGGTIGTSGSATVFIRSNDVIVENLTIENSFDESQEVEGKQAVALYAAGERMLIHQVTLLGNQDTLFAHSGTQYYLDSYIEGDVDFIFGGAQALFENVTVHSLDRGSDSNNGYITAASTMDHQDFGFLFLNSTLTSDAPDNTVYLGRPWQPSSNPSAIAHVVFKDTKMAAHIKEEGWTEMGGFPPEEAKLYEFNNEGPGAVVNEDRRQLTEEEAATYTKENVLGGWVPSVPQ</sequence>
<feature type="coiled-coil region" evidence="5">
    <location>
        <begin position="902"/>
        <end position="929"/>
    </location>
</feature>
<dbReference type="GO" id="GO:0030246">
    <property type="term" value="F:carbohydrate binding"/>
    <property type="evidence" value="ECO:0007669"/>
    <property type="project" value="InterPro"/>
</dbReference>
<protein>
    <submittedName>
        <fullName evidence="7">PelA/Pel-15E family pectate lyase</fullName>
    </submittedName>
</protein>
<keyword evidence="3" id="KW-0063">Aspartyl esterase</keyword>
<gene>
    <name evidence="7" type="ORF">DFR57_104175</name>
</gene>
<dbReference type="NCBIfam" id="TIGR02474">
    <property type="entry name" value="pec_lyase"/>
    <property type="match status" value="1"/>
</dbReference>
<name>A0A368Y2X6_9BACI</name>
<proteinExistence type="inferred from homology"/>
<dbReference type="PROSITE" id="PS51175">
    <property type="entry name" value="CBM6"/>
    <property type="match status" value="2"/>
</dbReference>
<evidence type="ECO:0000256" key="5">
    <source>
        <dbReference type="SAM" id="Coils"/>
    </source>
</evidence>
<evidence type="ECO:0000256" key="1">
    <source>
        <dbReference type="ARBA" id="ARBA00008891"/>
    </source>
</evidence>
<dbReference type="GO" id="GO:0042545">
    <property type="term" value="P:cell wall modification"/>
    <property type="evidence" value="ECO:0007669"/>
    <property type="project" value="InterPro"/>
</dbReference>
<dbReference type="PANTHER" id="PTHR31321:SF57">
    <property type="entry name" value="PECTINESTERASE 53-RELATED"/>
    <property type="match status" value="1"/>
</dbReference>
<dbReference type="InterPro" id="IPR012669">
    <property type="entry name" value="Pectate_lyase"/>
</dbReference>
<dbReference type="PANTHER" id="PTHR31321">
    <property type="entry name" value="ACYL-COA THIOESTER HYDROLASE YBHC-RELATED"/>
    <property type="match status" value="1"/>
</dbReference>
<organism evidence="7 8">
    <name type="scientific">Saliterribacillus persicus</name>
    <dbReference type="NCBI Taxonomy" id="930114"/>
    <lineage>
        <taxon>Bacteria</taxon>
        <taxon>Bacillati</taxon>
        <taxon>Bacillota</taxon>
        <taxon>Bacilli</taxon>
        <taxon>Bacillales</taxon>
        <taxon>Bacillaceae</taxon>
        <taxon>Saliterribacillus</taxon>
    </lineage>
</organism>
<feature type="domain" description="CBM6" evidence="6">
    <location>
        <begin position="37"/>
        <end position="162"/>
    </location>
</feature>
<dbReference type="SUPFAM" id="SSF49785">
    <property type="entry name" value="Galactose-binding domain-like"/>
    <property type="match status" value="2"/>
</dbReference>